<keyword evidence="1" id="KW-1133">Transmembrane helix</keyword>
<protein>
    <submittedName>
        <fullName evidence="2">Fimbrial protein</fullName>
    </submittedName>
</protein>
<sequence>MNLRLNLLPWRERQRLVELRNFRLVFLGSLFAALVVVMLVDRFAHLRLKQQAAAGLQRQQQLQSLDGQVARLEQLREAHTGLRRQVDALGALRSSQQGVPQLLIEIELAMPHGMQLTRLDVQGDRLQINGLAVSPAVLAQFMRDLQRSPILLDLELEHVLARAGGDAFSLVARVVAS</sequence>
<reference evidence="2 3" key="1">
    <citation type="submission" date="2018-06" db="EMBL/GenBank/DDBJ databases">
        <title>The genome of Pseudomonas putida NX-1, a lignin degrader.</title>
        <authorList>
            <person name="Xu Z."/>
        </authorList>
    </citation>
    <scope>NUCLEOTIDE SEQUENCE [LARGE SCALE GENOMIC DNA]</scope>
    <source>
        <strain evidence="2 3">NX-1</strain>
    </source>
</reference>
<gene>
    <name evidence="2" type="ORF">C1S65_25255</name>
</gene>
<accession>A0AAD0PDY2</accession>
<dbReference type="InterPro" id="IPR007813">
    <property type="entry name" value="PilN"/>
</dbReference>
<feature type="transmembrane region" description="Helical" evidence="1">
    <location>
        <begin position="21"/>
        <end position="40"/>
    </location>
</feature>
<dbReference type="PANTHER" id="PTHR40278:SF1">
    <property type="entry name" value="DNA UTILIZATION PROTEIN HOFN"/>
    <property type="match status" value="1"/>
</dbReference>
<keyword evidence="1" id="KW-0472">Membrane</keyword>
<evidence type="ECO:0000256" key="1">
    <source>
        <dbReference type="SAM" id="Phobius"/>
    </source>
</evidence>
<dbReference type="PANTHER" id="PTHR40278">
    <property type="entry name" value="DNA UTILIZATION PROTEIN HOFN"/>
    <property type="match status" value="1"/>
</dbReference>
<proteinExistence type="predicted"/>
<organism evidence="2 3">
    <name type="scientific">Pseudomonas putida</name>
    <name type="common">Arthrobacter siderocapsulatus</name>
    <dbReference type="NCBI Taxonomy" id="303"/>
    <lineage>
        <taxon>Bacteria</taxon>
        <taxon>Pseudomonadati</taxon>
        <taxon>Pseudomonadota</taxon>
        <taxon>Gammaproteobacteria</taxon>
        <taxon>Pseudomonadales</taxon>
        <taxon>Pseudomonadaceae</taxon>
        <taxon>Pseudomonas</taxon>
    </lineage>
</organism>
<dbReference type="AlphaFoldDB" id="A0AAD0PDY2"/>
<evidence type="ECO:0000313" key="2">
    <source>
        <dbReference type="EMBL" id="AXA27259.1"/>
    </source>
</evidence>
<evidence type="ECO:0000313" key="3">
    <source>
        <dbReference type="Proteomes" id="UP000251617"/>
    </source>
</evidence>
<name>A0AAD0PDY2_PSEPU</name>
<dbReference type="EMBL" id="CP030750">
    <property type="protein sequence ID" value="AXA27259.1"/>
    <property type="molecule type" value="Genomic_DNA"/>
</dbReference>
<dbReference type="Proteomes" id="UP000251617">
    <property type="component" value="Chromosome"/>
</dbReference>
<dbReference type="RefSeq" id="WP_112899417.1">
    <property type="nucleotide sequence ID" value="NZ_CP030750.1"/>
</dbReference>
<dbReference type="Pfam" id="PF05137">
    <property type="entry name" value="PilN"/>
    <property type="match status" value="1"/>
</dbReference>
<dbReference type="InterPro" id="IPR052534">
    <property type="entry name" value="Extracell_DNA_Util/SecSys_Comp"/>
</dbReference>
<keyword evidence="1" id="KW-0812">Transmembrane</keyword>